<name>A0A553PLI8_TIGCA</name>
<evidence type="ECO:0008006" key="11">
    <source>
        <dbReference type="Google" id="ProtNLM"/>
    </source>
</evidence>
<dbReference type="GO" id="GO:0000981">
    <property type="term" value="F:DNA-binding transcription factor activity, RNA polymerase II-specific"/>
    <property type="evidence" value="ECO:0007669"/>
    <property type="project" value="TreeGrafter"/>
</dbReference>
<dbReference type="InterPro" id="IPR000210">
    <property type="entry name" value="BTB/POZ_dom"/>
</dbReference>
<dbReference type="PANTHER" id="PTHR24379:SF127">
    <property type="entry name" value="BLOODY FINGERS-RELATED"/>
    <property type="match status" value="1"/>
</dbReference>
<dbReference type="GO" id="GO:0008270">
    <property type="term" value="F:zinc ion binding"/>
    <property type="evidence" value="ECO:0007669"/>
    <property type="project" value="UniProtKB-KW"/>
</dbReference>
<dbReference type="EMBL" id="VCGU01000003">
    <property type="protein sequence ID" value="TRY78529.1"/>
    <property type="molecule type" value="Genomic_DNA"/>
</dbReference>
<keyword evidence="4" id="KW-0862">Zinc</keyword>
<evidence type="ECO:0000256" key="3">
    <source>
        <dbReference type="ARBA" id="ARBA00022771"/>
    </source>
</evidence>
<keyword evidence="10" id="KW-1185">Reference proteome</keyword>
<dbReference type="AlphaFoldDB" id="A0A553PLI8"/>
<dbReference type="GO" id="GO:0000977">
    <property type="term" value="F:RNA polymerase II transcription regulatory region sequence-specific DNA binding"/>
    <property type="evidence" value="ECO:0007669"/>
    <property type="project" value="TreeGrafter"/>
</dbReference>
<dbReference type="OMA" id="ETHLEHR"/>
<dbReference type="Pfam" id="PF00651">
    <property type="entry name" value="BTB"/>
    <property type="match status" value="1"/>
</dbReference>
<dbReference type="InterPro" id="IPR036236">
    <property type="entry name" value="Znf_C2H2_sf"/>
</dbReference>
<gene>
    <name evidence="9" type="ORF">TCAL_08109</name>
</gene>
<accession>A0A553PLI8</accession>
<proteinExistence type="predicted"/>
<feature type="region of interest" description="Disordered" evidence="6">
    <location>
        <begin position="131"/>
        <end position="158"/>
    </location>
</feature>
<feature type="compositionally biased region" description="Pro residues" evidence="6">
    <location>
        <begin position="139"/>
        <end position="152"/>
    </location>
</feature>
<keyword evidence="2" id="KW-0677">Repeat</keyword>
<evidence type="ECO:0000256" key="5">
    <source>
        <dbReference type="PROSITE-ProRule" id="PRU00042"/>
    </source>
</evidence>
<evidence type="ECO:0000313" key="10">
    <source>
        <dbReference type="Proteomes" id="UP000318571"/>
    </source>
</evidence>
<dbReference type="InterPro" id="IPR011333">
    <property type="entry name" value="SKP1/BTB/POZ_sf"/>
</dbReference>
<keyword evidence="1" id="KW-0479">Metal-binding</keyword>
<dbReference type="GO" id="GO:0005634">
    <property type="term" value="C:nucleus"/>
    <property type="evidence" value="ECO:0007669"/>
    <property type="project" value="TreeGrafter"/>
</dbReference>
<dbReference type="PROSITE" id="PS00028">
    <property type="entry name" value="ZINC_FINGER_C2H2_1"/>
    <property type="match status" value="7"/>
</dbReference>
<evidence type="ECO:0000256" key="2">
    <source>
        <dbReference type="ARBA" id="ARBA00022737"/>
    </source>
</evidence>
<feature type="domain" description="C2H2-type" evidence="8">
    <location>
        <begin position="460"/>
        <end position="487"/>
    </location>
</feature>
<feature type="domain" description="C2H2-type" evidence="8">
    <location>
        <begin position="347"/>
        <end position="374"/>
    </location>
</feature>
<feature type="domain" description="C2H2-type" evidence="8">
    <location>
        <begin position="431"/>
        <end position="459"/>
    </location>
</feature>
<dbReference type="Gene3D" id="3.30.710.10">
    <property type="entry name" value="Potassium Channel Kv1.1, Chain A"/>
    <property type="match status" value="1"/>
</dbReference>
<comment type="caution">
    <text evidence="9">The sequence shown here is derived from an EMBL/GenBank/DDBJ whole genome shotgun (WGS) entry which is preliminary data.</text>
</comment>
<dbReference type="FunFam" id="3.30.160.60:FF:000100">
    <property type="entry name" value="Zinc finger 45-like"/>
    <property type="match status" value="1"/>
</dbReference>
<dbReference type="SUPFAM" id="SSF57667">
    <property type="entry name" value="beta-beta-alpha zinc fingers"/>
    <property type="match status" value="4"/>
</dbReference>
<keyword evidence="3 5" id="KW-0863">Zinc-finger</keyword>
<dbReference type="Gene3D" id="3.30.160.60">
    <property type="entry name" value="Classic Zinc Finger"/>
    <property type="match status" value="6"/>
</dbReference>
<protein>
    <recommendedName>
        <fullName evidence="11">BTB domain-containing protein</fullName>
    </recommendedName>
</protein>
<evidence type="ECO:0000256" key="6">
    <source>
        <dbReference type="SAM" id="MobiDB-lite"/>
    </source>
</evidence>
<organism evidence="9 10">
    <name type="scientific">Tigriopus californicus</name>
    <name type="common">Marine copepod</name>
    <dbReference type="NCBI Taxonomy" id="6832"/>
    <lineage>
        <taxon>Eukaryota</taxon>
        <taxon>Metazoa</taxon>
        <taxon>Ecdysozoa</taxon>
        <taxon>Arthropoda</taxon>
        <taxon>Crustacea</taxon>
        <taxon>Multicrustacea</taxon>
        <taxon>Hexanauplia</taxon>
        <taxon>Copepoda</taxon>
        <taxon>Harpacticoida</taxon>
        <taxon>Harpacticidae</taxon>
        <taxon>Tigriopus</taxon>
    </lineage>
</organism>
<evidence type="ECO:0000259" key="8">
    <source>
        <dbReference type="PROSITE" id="PS50157"/>
    </source>
</evidence>
<dbReference type="PANTHER" id="PTHR24379">
    <property type="entry name" value="KRAB AND ZINC FINGER DOMAIN-CONTAINING"/>
    <property type="match status" value="1"/>
</dbReference>
<dbReference type="Pfam" id="PF00096">
    <property type="entry name" value="zf-C2H2"/>
    <property type="match status" value="5"/>
</dbReference>
<feature type="domain" description="C2H2-type" evidence="8">
    <location>
        <begin position="374"/>
        <end position="401"/>
    </location>
</feature>
<dbReference type="Proteomes" id="UP000318571">
    <property type="component" value="Chromosome 11"/>
</dbReference>
<evidence type="ECO:0000256" key="4">
    <source>
        <dbReference type="ARBA" id="ARBA00022833"/>
    </source>
</evidence>
<evidence type="ECO:0000259" key="7">
    <source>
        <dbReference type="PROSITE" id="PS50097"/>
    </source>
</evidence>
<feature type="domain" description="C2H2-type" evidence="8">
    <location>
        <begin position="282"/>
        <end position="310"/>
    </location>
</feature>
<sequence>MASSYRRDGGILQSGFAEILQGLNHIDLQVVTSDGTLYFHQLLLAVASNMMRTILEHADIQHHNLATLILPDFTHADILELIQFLYGLRSFGEKLSNDLVQTLQVGFEPLGADSVPLPDVAESDISDTLEALDADSPSPSIPEPSIPQPSPSPKRRTRLARNVHNRGIQKSSQGWKCVKCQVEKRFYHQFKDHQQSCGPTSSKPADKKMAKKRRVKTKEQVSARLISCGGCSATFPSFQPLLSHFETHLEHRDLTLVCQPCQTVFPSQQKFEKHKLIHQKELQCRDCGKVFSDIKKYSKHLTNVHPNSMEGEYKCSKCSRSFEYPQNFVNHMKQHDTEDNGPIRKDYKCKHCQQLFPSKSTLSYHVAKHVQSEFSCHRCPKKFKSDKGLKYHMNVHDGVHDYLCDDCGRGFITRQKLLQHRRAKHTFEKPYVCDTCGEGFTRSDKMNLHKRRAHTGEKPYNCDQCSWKGVDSSGLIHHRKKHEGATPKITPTTTSNALQLPAIVTEGLVGSESQIYIPVMYVT</sequence>
<evidence type="ECO:0000256" key="1">
    <source>
        <dbReference type="ARBA" id="ARBA00022723"/>
    </source>
</evidence>
<evidence type="ECO:0000313" key="9">
    <source>
        <dbReference type="EMBL" id="TRY78529.1"/>
    </source>
</evidence>
<feature type="domain" description="C2H2-type" evidence="8">
    <location>
        <begin position="402"/>
        <end position="430"/>
    </location>
</feature>
<dbReference type="PROSITE" id="PS50097">
    <property type="entry name" value="BTB"/>
    <property type="match status" value="1"/>
</dbReference>
<feature type="domain" description="BTB" evidence="7">
    <location>
        <begin position="26"/>
        <end position="86"/>
    </location>
</feature>
<dbReference type="PROSITE" id="PS50157">
    <property type="entry name" value="ZINC_FINGER_C2H2_2"/>
    <property type="match status" value="7"/>
</dbReference>
<dbReference type="SMART" id="SM00355">
    <property type="entry name" value="ZnF_C2H2"/>
    <property type="match status" value="9"/>
</dbReference>
<dbReference type="InterPro" id="IPR013087">
    <property type="entry name" value="Znf_C2H2_type"/>
</dbReference>
<feature type="region of interest" description="Disordered" evidence="6">
    <location>
        <begin position="193"/>
        <end position="216"/>
    </location>
</feature>
<feature type="domain" description="C2H2-type" evidence="8">
    <location>
        <begin position="313"/>
        <end position="340"/>
    </location>
</feature>
<reference evidence="9 10" key="1">
    <citation type="journal article" date="2018" name="Nat. Ecol. Evol.">
        <title>Genomic signatures of mitonuclear coevolution across populations of Tigriopus californicus.</title>
        <authorList>
            <person name="Barreto F.S."/>
            <person name="Watson E.T."/>
            <person name="Lima T.G."/>
            <person name="Willett C.S."/>
            <person name="Edmands S."/>
            <person name="Li W."/>
            <person name="Burton R.S."/>
        </authorList>
    </citation>
    <scope>NUCLEOTIDE SEQUENCE [LARGE SCALE GENOMIC DNA]</scope>
    <source>
        <strain evidence="9 10">San Diego</strain>
    </source>
</reference>